<keyword evidence="2 6" id="KW-0489">Methyltransferase</keyword>
<evidence type="ECO:0000256" key="2">
    <source>
        <dbReference type="ARBA" id="ARBA00022603"/>
    </source>
</evidence>
<keyword evidence="4" id="KW-0949">S-adenosyl-L-methionine</keyword>
<gene>
    <name evidence="6" type="ORF">ACIB24_00205</name>
</gene>
<comment type="caution">
    <text evidence="6">The sequence shown here is derived from an EMBL/GenBank/DDBJ whole genome shotgun (WGS) entry which is preliminary data.</text>
</comment>
<dbReference type="EC" id="2.1.1.72" evidence="1"/>
<dbReference type="Pfam" id="PF02086">
    <property type="entry name" value="MethyltransfD12"/>
    <property type="match status" value="2"/>
</dbReference>
<dbReference type="InterPro" id="IPR012327">
    <property type="entry name" value="MeTrfase_D12"/>
</dbReference>
<dbReference type="InterPro" id="IPR002052">
    <property type="entry name" value="DNA_methylase_N6_adenine_CS"/>
</dbReference>
<dbReference type="GO" id="GO:0032259">
    <property type="term" value="P:methylation"/>
    <property type="evidence" value="ECO:0007669"/>
    <property type="project" value="UniProtKB-KW"/>
</dbReference>
<evidence type="ECO:0000256" key="3">
    <source>
        <dbReference type="ARBA" id="ARBA00022679"/>
    </source>
</evidence>
<accession>A0ABW8AGJ1</accession>
<name>A0ABW8AGJ1_9ACTN</name>
<organism evidence="6 7">
    <name type="scientific">Spongisporangium articulatum</name>
    <dbReference type="NCBI Taxonomy" id="3362603"/>
    <lineage>
        <taxon>Bacteria</taxon>
        <taxon>Bacillati</taxon>
        <taxon>Actinomycetota</taxon>
        <taxon>Actinomycetes</taxon>
        <taxon>Kineosporiales</taxon>
        <taxon>Kineosporiaceae</taxon>
        <taxon>Spongisporangium</taxon>
    </lineage>
</organism>
<keyword evidence="3" id="KW-0808">Transferase</keyword>
<evidence type="ECO:0000256" key="1">
    <source>
        <dbReference type="ARBA" id="ARBA00011900"/>
    </source>
</evidence>
<dbReference type="PROSITE" id="PS00092">
    <property type="entry name" value="N6_MTASE"/>
    <property type="match status" value="1"/>
</dbReference>
<dbReference type="InterPro" id="IPR029063">
    <property type="entry name" value="SAM-dependent_MTases_sf"/>
</dbReference>
<evidence type="ECO:0000256" key="4">
    <source>
        <dbReference type="ARBA" id="ARBA00022691"/>
    </source>
</evidence>
<proteinExistence type="predicted"/>
<reference evidence="6 7" key="1">
    <citation type="submission" date="2024-10" db="EMBL/GenBank/DDBJ databases">
        <title>The Natural Products Discovery Center: Release of the First 8490 Sequenced Strains for Exploring Actinobacteria Biosynthetic Diversity.</title>
        <authorList>
            <person name="Kalkreuter E."/>
            <person name="Kautsar S.A."/>
            <person name="Yang D."/>
            <person name="Bader C.D."/>
            <person name="Teijaro C.N."/>
            <person name="Fluegel L."/>
            <person name="Davis C.M."/>
            <person name="Simpson J.R."/>
            <person name="Lauterbach L."/>
            <person name="Steele A.D."/>
            <person name="Gui C."/>
            <person name="Meng S."/>
            <person name="Li G."/>
            <person name="Viehrig K."/>
            <person name="Ye F."/>
            <person name="Su P."/>
            <person name="Kiefer A.F."/>
            <person name="Nichols A."/>
            <person name="Cepeda A.J."/>
            <person name="Yan W."/>
            <person name="Fan B."/>
            <person name="Jiang Y."/>
            <person name="Adhikari A."/>
            <person name="Zheng C.-J."/>
            <person name="Schuster L."/>
            <person name="Cowan T.M."/>
            <person name="Smanski M.J."/>
            <person name="Chevrette M.G."/>
            <person name="De Carvalho L.P.S."/>
            <person name="Shen B."/>
        </authorList>
    </citation>
    <scope>NUCLEOTIDE SEQUENCE [LARGE SCALE GENOMIC DNA]</scope>
    <source>
        <strain evidence="6 7">NPDC049639</strain>
    </source>
</reference>
<comment type="catalytic activity">
    <reaction evidence="5">
        <text>a 2'-deoxyadenosine in DNA + S-adenosyl-L-methionine = an N(6)-methyl-2'-deoxyadenosine in DNA + S-adenosyl-L-homocysteine + H(+)</text>
        <dbReference type="Rhea" id="RHEA:15197"/>
        <dbReference type="Rhea" id="RHEA-COMP:12418"/>
        <dbReference type="Rhea" id="RHEA-COMP:12419"/>
        <dbReference type="ChEBI" id="CHEBI:15378"/>
        <dbReference type="ChEBI" id="CHEBI:57856"/>
        <dbReference type="ChEBI" id="CHEBI:59789"/>
        <dbReference type="ChEBI" id="CHEBI:90615"/>
        <dbReference type="ChEBI" id="CHEBI:90616"/>
        <dbReference type="EC" id="2.1.1.72"/>
    </reaction>
</comment>
<keyword evidence="7" id="KW-1185">Reference proteome</keyword>
<dbReference type="EMBL" id="JBITLV010000001">
    <property type="protein sequence ID" value="MFI7585477.1"/>
    <property type="molecule type" value="Genomic_DNA"/>
</dbReference>
<evidence type="ECO:0000256" key="5">
    <source>
        <dbReference type="ARBA" id="ARBA00047942"/>
    </source>
</evidence>
<sequence length="435" mass="47103">MDESVVTPAARSGDLRPIHYIGNKSRYLDAIEQAVDRVAGPGRAACDLFAGTSVVSRRLAQSRPVVSADIQTYSQVLARALTRPTAFSAAETEALLRIARTWLDDVRPAFADLLALEAGAVSDADPTRLAALIEGGSFELAAAGAPELEQAKRRALESADSARTTLTWYYGGVYFSYAQALELDALRHAIRGDGRDDTAVAAVMGAASDAVSTVGNHFAQPVQPRRRDGSLKGSWVTSVARRRQYSVLDGFARRLARYAELTPTAHPCTAVRSDFQETLSALGPEVGVIYADPPYTRDHYSRFYHVLETIALDDDPGVSLAPGTFGPSRGLYRAERHQSPFSIRTQARPSFRHLMAEAKRLGVPLVLSYSPMSAGTKARPETRLISVHDLVSIAGDYFTDVSLVDVEASSHSRFNRVDLGAEIDRAAEILVVGQN</sequence>
<dbReference type="RefSeq" id="WP_398273409.1">
    <property type="nucleotide sequence ID" value="NZ_JBITLV010000001.1"/>
</dbReference>
<evidence type="ECO:0000313" key="7">
    <source>
        <dbReference type="Proteomes" id="UP001612915"/>
    </source>
</evidence>
<evidence type="ECO:0000313" key="6">
    <source>
        <dbReference type="EMBL" id="MFI7585477.1"/>
    </source>
</evidence>
<protein>
    <recommendedName>
        <fullName evidence="1">site-specific DNA-methyltransferase (adenine-specific)</fullName>
        <ecNumber evidence="1">2.1.1.72</ecNumber>
    </recommendedName>
</protein>
<dbReference type="Proteomes" id="UP001612915">
    <property type="component" value="Unassembled WGS sequence"/>
</dbReference>
<dbReference type="GO" id="GO:0008168">
    <property type="term" value="F:methyltransferase activity"/>
    <property type="evidence" value="ECO:0007669"/>
    <property type="project" value="UniProtKB-KW"/>
</dbReference>
<dbReference type="SUPFAM" id="SSF53335">
    <property type="entry name" value="S-adenosyl-L-methionine-dependent methyltransferases"/>
    <property type="match status" value="1"/>
</dbReference>